<dbReference type="EMBL" id="CAEZTD010000013">
    <property type="protein sequence ID" value="CAB4554738.1"/>
    <property type="molecule type" value="Genomic_DNA"/>
</dbReference>
<organism evidence="1">
    <name type="scientific">freshwater metagenome</name>
    <dbReference type="NCBI Taxonomy" id="449393"/>
    <lineage>
        <taxon>unclassified sequences</taxon>
        <taxon>metagenomes</taxon>
        <taxon>ecological metagenomes</taxon>
    </lineage>
</organism>
<protein>
    <submittedName>
        <fullName evidence="1">Unannotated protein</fullName>
    </submittedName>
</protein>
<reference evidence="1" key="1">
    <citation type="submission" date="2020-05" db="EMBL/GenBank/DDBJ databases">
        <authorList>
            <person name="Chiriac C."/>
            <person name="Salcher M."/>
            <person name="Ghai R."/>
            <person name="Kavagutti S V."/>
        </authorList>
    </citation>
    <scope>NUCLEOTIDE SEQUENCE</scope>
</reference>
<name>A0A6J6CYK2_9ZZZZ</name>
<gene>
    <name evidence="1" type="ORF">UFOPK1591_00298</name>
</gene>
<proteinExistence type="predicted"/>
<accession>A0A6J6CYK2</accession>
<dbReference type="AlphaFoldDB" id="A0A6J6CYK2"/>
<sequence>MVSFRTKMYSRHADAVDAWLPGIDAARRAVRQASDAIVWLHLAKTGGTTVNTAIRMNAAWDNSVFPQSSQRLGQLCYCNDPTCDDARQAFDAMRDLVSNQSSAKRLRVSNGHATFAETRWLARAISSRGHTPPILMSVRPARQRLVSLFRDYWNSYHLSAMTSDELRAAKGTDPSFRWTHHDHAKRRKLFTDSQRFLLGDGRIDGRLWFNSFNPGRGYPFWLHEVFDEPRQLATAMESGELRVVPISKLDDLIVELTNQAPHRYRESTARRPEVEAALEESQDIIDRLASQDDVYDALLAERFGADFAVSTHVTNK</sequence>
<evidence type="ECO:0000313" key="1">
    <source>
        <dbReference type="EMBL" id="CAB4554738.1"/>
    </source>
</evidence>